<proteinExistence type="predicted"/>
<feature type="domain" description="RSE1/DDB1/CPSF1 C-terminal" evidence="3">
    <location>
        <begin position="1018"/>
        <end position="1346"/>
    </location>
</feature>
<evidence type="ECO:0000313" key="6">
    <source>
        <dbReference type="EMBL" id="KAJ3256708.1"/>
    </source>
</evidence>
<gene>
    <name evidence="6" type="primary">CPSF1</name>
    <name evidence="6" type="ORF">HK103_005203</name>
</gene>
<dbReference type="Gene3D" id="2.130.10.10">
    <property type="entry name" value="YVTN repeat-like/Quinoprotein amine dehydrogenase"/>
    <property type="match status" value="3"/>
</dbReference>
<feature type="domain" description="RSE1/DDB1/CPSF1 second beta-propeller" evidence="5">
    <location>
        <begin position="479"/>
        <end position="925"/>
    </location>
</feature>
<evidence type="ECO:0000313" key="7">
    <source>
        <dbReference type="Proteomes" id="UP001210925"/>
    </source>
</evidence>
<keyword evidence="2" id="KW-0539">Nucleus</keyword>
<dbReference type="GO" id="GO:0005634">
    <property type="term" value="C:nucleus"/>
    <property type="evidence" value="ECO:0007669"/>
    <property type="project" value="UniProtKB-SubCell"/>
</dbReference>
<feature type="domain" description="RSE1/DDB1/CPSF1 first beta-propeller" evidence="4">
    <location>
        <begin position="15"/>
        <end position="184"/>
    </location>
</feature>
<keyword evidence="7" id="KW-1185">Reference proteome</keyword>
<comment type="caution">
    <text evidence="6">The sequence shown here is derived from an EMBL/GenBank/DDBJ whole genome shotgun (WGS) entry which is preliminary data.</text>
</comment>
<accession>A0AAD5UFD1</accession>
<dbReference type="InterPro" id="IPR018846">
    <property type="entry name" value="Beta-prop_RSE1/DDB1/CPSF1_1st"/>
</dbReference>
<evidence type="ECO:0000259" key="5">
    <source>
        <dbReference type="Pfam" id="PF23726"/>
    </source>
</evidence>
<name>A0AAD5UFD1_9FUNG</name>
<evidence type="ECO:0000259" key="3">
    <source>
        <dbReference type="Pfam" id="PF03178"/>
    </source>
</evidence>
<protein>
    <submittedName>
        <fullName evidence="6">Cleavage and polyadenylation specificity factor subunit 1</fullName>
    </submittedName>
</protein>
<dbReference type="GO" id="GO:0003676">
    <property type="term" value="F:nucleic acid binding"/>
    <property type="evidence" value="ECO:0007669"/>
    <property type="project" value="InterPro"/>
</dbReference>
<dbReference type="InterPro" id="IPR004871">
    <property type="entry name" value="RSE1/DDB1/CPSF1_C"/>
</dbReference>
<dbReference type="Pfam" id="PF23726">
    <property type="entry name" value="Beta-prop_RSE1_2nd"/>
    <property type="match status" value="1"/>
</dbReference>
<evidence type="ECO:0000256" key="1">
    <source>
        <dbReference type="ARBA" id="ARBA00004123"/>
    </source>
</evidence>
<dbReference type="InterPro" id="IPR050358">
    <property type="entry name" value="RSE1/DDB1/CFT1"/>
</dbReference>
<dbReference type="PANTHER" id="PTHR10644">
    <property type="entry name" value="DNA REPAIR/RNA PROCESSING CPSF FAMILY"/>
    <property type="match status" value="1"/>
</dbReference>
<dbReference type="Pfam" id="PF03178">
    <property type="entry name" value="CPSF_A"/>
    <property type="match status" value="1"/>
</dbReference>
<sequence length="1381" mass="155287">MLYSLHKDLLPPSGIDFAVYCNFTGSPNLITVQSNILSIYRIKIPRLELIHQFTLNGVVTSMQKVKNNLLLTFKDAKMTLLEWNDTLVTISLHHYEKEEFRKDLMNKGTPKVVVDPLSRCAVLSFYQSQFAILPFVDDEKYPFSPSFVLNSTDIEPSVKNIIDFVFLYGFLEPTIAILYETNQTFVGRLAHKKDTEAVPNPLGGILIFSHNALIHLDQTHQPGLACLVNPFFDMESNFKPIPNPEGPTIPVKNKPPSAYIKYNKFSDCKDLGISLDGARSVFLNPDVLLIVLRNGEFYRCDLIGDDGAGRGWNRKRGGIKTIKIKRLGVFGTIPSCIVPLMDLNSIKKQIFGGNMTLDSIVYYYNYFFIASRVSDGQFIQYREPLYSTTAVDDMEMEEDIDLDLYGNSQKRTVKLDLPFLFKLCDLIVVTGPLKSSALGLPARYSSYEFDRETANLEVVCCGGHDLQGKLVVLQNSIRPNIRTSFKLGKPDDVWTMKLGEYHDYIVLSTVKETIVLKAGQEIEKLMSGDFFTKGPTVAIAVVGNMIVQVHPNGVLLLDQNTKKVAELEIGDEDTWLVACHIKDKYLVGLLTTGEIALIAVKDNQLQQLHSKFVFLKNKELPIQKQEVEQKAVKDNEKMEVDKEDLLEDDLDLYGEQEVAEPVVEETIKEQEEEEEDRPDTFWLFTVDENGTMKIYSLPDMEECFEYKGLHIAPSIISDNYVHSSTDYKKVLLQIEEISIVHLGCDEDSSSPYLITRNDKMDVKIFKIVRNAPDLDRSDRLGIKFQRLDNNFISRDLQAYSDTDGDKMQPIAVKQKPKFLKKMHIVPFSNIGSSSKLYDGVCILGNRPFCILVSKVGGSLLSNFVTEGEGAKCVLEPEQVGSTNSLRIFPLSADGPVTSFASLHNVNVPFGFIYTTEKHQIRLAQLQSQFNYDFPWAICTNPLGRGVQKVAYHTTSETYAVATAVQAPFEIDKARYMAAVAAGVIEDGDELPDSEKKVSGIQDVISDRPPGMYMPKIFKFQLDLVSPITWEIIDTIHMKETEQILSMATVELASTENTSGRKTFIAVGTGYMRSEDLVNRGRLLVYEVIDVVPDPNNPQTNHKLKLFYSSDEKNTVAAVCAVIMYAMEGGSLNGVAFLDVCIFVVSMSAVKNFVQISDVYKSVWFVVFQEDPAKLVLLGKDLYQTHVYSSEFIIGDSDLAIIVSDEEKNLHVLTYEPISINDLSQRGERLLRRGESNLGVEVQSMNRIKHHPKKVNSKLVASTNMATVATTLAGSIVLITPIPEKMFKRLYGLYSRMVTHLEHYAGLNPRGYRQLKLPIRSIYSNPILTGPPGPRGILDGDMLYRFLNLSVTNQREMAKAVGSRDDRVIDDLLELMVAVDYF</sequence>
<organism evidence="6 7">
    <name type="scientific">Boothiomyces macroporosus</name>
    <dbReference type="NCBI Taxonomy" id="261099"/>
    <lineage>
        <taxon>Eukaryota</taxon>
        <taxon>Fungi</taxon>
        <taxon>Fungi incertae sedis</taxon>
        <taxon>Chytridiomycota</taxon>
        <taxon>Chytridiomycota incertae sedis</taxon>
        <taxon>Chytridiomycetes</taxon>
        <taxon>Rhizophydiales</taxon>
        <taxon>Terramycetaceae</taxon>
        <taxon>Boothiomyces</taxon>
    </lineage>
</organism>
<reference evidence="6" key="1">
    <citation type="submission" date="2020-05" db="EMBL/GenBank/DDBJ databases">
        <title>Phylogenomic resolution of chytrid fungi.</title>
        <authorList>
            <person name="Stajich J.E."/>
            <person name="Amses K."/>
            <person name="Simmons R."/>
            <person name="Seto K."/>
            <person name="Myers J."/>
            <person name="Bonds A."/>
            <person name="Quandt C.A."/>
            <person name="Barry K."/>
            <person name="Liu P."/>
            <person name="Grigoriev I."/>
            <person name="Longcore J.E."/>
            <person name="James T.Y."/>
        </authorList>
    </citation>
    <scope>NUCLEOTIDE SEQUENCE</scope>
    <source>
        <strain evidence="6">PLAUS21</strain>
    </source>
</reference>
<dbReference type="InterPro" id="IPR015943">
    <property type="entry name" value="WD40/YVTN_repeat-like_dom_sf"/>
</dbReference>
<dbReference type="EMBL" id="JADGKB010000047">
    <property type="protein sequence ID" value="KAJ3256708.1"/>
    <property type="molecule type" value="Genomic_DNA"/>
</dbReference>
<comment type="subcellular location">
    <subcellularLocation>
        <location evidence="1">Nucleus</location>
    </subcellularLocation>
</comment>
<dbReference type="InterPro" id="IPR058543">
    <property type="entry name" value="Beta-prop_RSE1/DDB1/CPSF1_2nd"/>
</dbReference>
<evidence type="ECO:0000259" key="4">
    <source>
        <dbReference type="Pfam" id="PF10433"/>
    </source>
</evidence>
<dbReference type="Pfam" id="PF10433">
    <property type="entry name" value="Beta-prop_RSE1_1st"/>
    <property type="match status" value="1"/>
</dbReference>
<evidence type="ECO:0000256" key="2">
    <source>
        <dbReference type="ARBA" id="ARBA00023242"/>
    </source>
</evidence>
<dbReference type="Proteomes" id="UP001210925">
    <property type="component" value="Unassembled WGS sequence"/>
</dbReference>